<dbReference type="Proteomes" id="UP001501285">
    <property type="component" value="Unassembled WGS sequence"/>
</dbReference>
<protein>
    <submittedName>
        <fullName evidence="1">Uncharacterized protein</fullName>
    </submittedName>
</protein>
<gene>
    <name evidence="1" type="ORF">GCM10009740_16690</name>
</gene>
<organism evidence="1 2">
    <name type="scientific">Terrabacter terrae</name>
    <dbReference type="NCBI Taxonomy" id="318434"/>
    <lineage>
        <taxon>Bacteria</taxon>
        <taxon>Bacillati</taxon>
        <taxon>Actinomycetota</taxon>
        <taxon>Actinomycetes</taxon>
        <taxon>Micrococcales</taxon>
        <taxon>Intrasporangiaceae</taxon>
        <taxon>Terrabacter</taxon>
    </lineage>
</organism>
<accession>A0ABP5FJC0</accession>
<dbReference type="RefSeq" id="WP_343989937.1">
    <property type="nucleotide sequence ID" value="NZ_BAAANB010000008.1"/>
</dbReference>
<evidence type="ECO:0000313" key="2">
    <source>
        <dbReference type="Proteomes" id="UP001501285"/>
    </source>
</evidence>
<comment type="caution">
    <text evidence="1">The sequence shown here is derived from an EMBL/GenBank/DDBJ whole genome shotgun (WGS) entry which is preliminary data.</text>
</comment>
<sequence>MIGDSTPWKQELLAIALRLERRATQRRWTSRTAYLVERDVMVGAFSARKLLDSYKVSQTTEVESVPVRAARLTGEPSDAWTRSQFFEHYDVANPKPESLSLRDLTNQLIHSTVFSLSATDTEPPLFDGVIVASDLKVESRVYFVPVASVVRAFRSIGEDEPLAWQMERDAKGRRTIKVYP</sequence>
<keyword evidence="2" id="KW-1185">Reference proteome</keyword>
<proteinExistence type="predicted"/>
<evidence type="ECO:0000313" key="1">
    <source>
        <dbReference type="EMBL" id="GAA2027688.1"/>
    </source>
</evidence>
<dbReference type="EMBL" id="BAAANB010000008">
    <property type="protein sequence ID" value="GAA2027688.1"/>
    <property type="molecule type" value="Genomic_DNA"/>
</dbReference>
<name>A0ABP5FJC0_9MICO</name>
<reference evidence="2" key="1">
    <citation type="journal article" date="2019" name="Int. J. Syst. Evol. Microbiol.">
        <title>The Global Catalogue of Microorganisms (GCM) 10K type strain sequencing project: providing services to taxonomists for standard genome sequencing and annotation.</title>
        <authorList>
            <consortium name="The Broad Institute Genomics Platform"/>
            <consortium name="The Broad Institute Genome Sequencing Center for Infectious Disease"/>
            <person name="Wu L."/>
            <person name="Ma J."/>
        </authorList>
    </citation>
    <scope>NUCLEOTIDE SEQUENCE [LARGE SCALE GENOMIC DNA]</scope>
    <source>
        <strain evidence="2">JCM 14283</strain>
    </source>
</reference>